<dbReference type="SUPFAM" id="SSF53335">
    <property type="entry name" value="S-adenosyl-L-methionine-dependent methyltransferases"/>
    <property type="match status" value="1"/>
</dbReference>
<protein>
    <submittedName>
        <fullName evidence="2">Putative 3-demethylubiquinone-9 3-O-methyltransferase</fullName>
    </submittedName>
</protein>
<dbReference type="PANTHER" id="PTHR43591:SF24">
    <property type="entry name" value="2-METHOXY-6-POLYPRENYL-1,4-BENZOQUINOL METHYLASE, MITOCHONDRIAL"/>
    <property type="match status" value="1"/>
</dbReference>
<evidence type="ECO:0000313" key="2">
    <source>
        <dbReference type="EMBL" id="ACO47781.1"/>
    </source>
</evidence>
<dbReference type="RefSeq" id="WP_012695251.1">
    <property type="nucleotide sequence ID" value="NC_012529.1"/>
</dbReference>
<dbReference type="GO" id="GO:0032259">
    <property type="term" value="P:methylation"/>
    <property type="evidence" value="ECO:0007669"/>
    <property type="project" value="UniProtKB-KW"/>
</dbReference>
<keyword evidence="2" id="KW-0808">Transferase</keyword>
<evidence type="ECO:0000259" key="1">
    <source>
        <dbReference type="Pfam" id="PF08241"/>
    </source>
</evidence>
<gene>
    <name evidence="2" type="ordered locus">Deide_2p01150</name>
</gene>
<dbReference type="AlphaFoldDB" id="C1D2Z2"/>
<keyword evidence="3" id="KW-1185">Reference proteome</keyword>
<dbReference type="EMBL" id="CP001116">
    <property type="protein sequence ID" value="ACO47781.1"/>
    <property type="molecule type" value="Genomic_DNA"/>
</dbReference>
<dbReference type="GO" id="GO:0008757">
    <property type="term" value="F:S-adenosylmethionine-dependent methyltransferase activity"/>
    <property type="evidence" value="ECO:0007669"/>
    <property type="project" value="InterPro"/>
</dbReference>
<name>C1D2Z2_DEIDV</name>
<keyword evidence="2" id="KW-0614">Plasmid</keyword>
<geneLocation type="plasmid" evidence="3">
    <name>pDeide2</name>
</geneLocation>
<dbReference type="KEGG" id="ddr:Deide_2p01150"/>
<keyword evidence="2" id="KW-0830">Ubiquinone</keyword>
<accession>C1D2Z2</accession>
<dbReference type="Proteomes" id="UP000002208">
    <property type="component" value="Plasmid 2"/>
</dbReference>
<evidence type="ECO:0000313" key="3">
    <source>
        <dbReference type="Proteomes" id="UP000002208"/>
    </source>
</evidence>
<dbReference type="Pfam" id="PF08241">
    <property type="entry name" value="Methyltransf_11"/>
    <property type="match status" value="1"/>
</dbReference>
<dbReference type="OrthoDB" id="69144at2"/>
<reference evidence="2 3" key="1">
    <citation type="journal article" date="2009" name="PLoS Genet.">
        <title>Alliance of proteomics and genomics to unravel the specificities of Sahara bacterium Deinococcus deserti.</title>
        <authorList>
            <person name="de Groot A."/>
            <person name="Dulermo R."/>
            <person name="Ortet P."/>
            <person name="Blanchard L."/>
            <person name="Guerin P."/>
            <person name="Fernandez B."/>
            <person name="Vacherie B."/>
            <person name="Dossat C."/>
            <person name="Jolivet E."/>
            <person name="Siguier P."/>
            <person name="Chandler M."/>
            <person name="Barakat M."/>
            <person name="Dedieu A."/>
            <person name="Barbe V."/>
            <person name="Heulin T."/>
            <person name="Sommer S."/>
            <person name="Achouak W."/>
            <person name="Armengaud J."/>
        </authorList>
    </citation>
    <scope>NUCLEOTIDE SEQUENCE [LARGE SCALE GENOMIC DNA]</scope>
    <source>
        <strain evidence="3">DSM 17065 / CIP 109153 / LMG 22923 / VCD115</strain>
        <plasmid evidence="3">pDeide2</plasmid>
    </source>
</reference>
<dbReference type="PANTHER" id="PTHR43591">
    <property type="entry name" value="METHYLTRANSFERASE"/>
    <property type="match status" value="1"/>
</dbReference>
<keyword evidence="2" id="KW-0489">Methyltransferase</keyword>
<sequence length="219" mass="23669">MSPKTLTLAQRSNFLPLTPLGYARWRERSLTLLSAQPFGLEREAGLFKALGRPQAGQRWLDVGTSTGFYAGVLAAQGCRVDAADISAGMLRQAAARAPSALISWHQVNLEQSGWDPEGYDGVTAGATLNETADPARLLGELARLLRPGGVVWLMYVTRAPGLTQLALTRLGGLYFPDLAWVSRHLPGLTLEHASQHGAVQFALWRKEEHTSSAVQGAKL</sequence>
<dbReference type="Gene3D" id="3.40.50.150">
    <property type="entry name" value="Vaccinia Virus protein VP39"/>
    <property type="match status" value="1"/>
</dbReference>
<dbReference type="InterPro" id="IPR029063">
    <property type="entry name" value="SAM-dependent_MTases_sf"/>
</dbReference>
<organism evidence="2 3">
    <name type="scientific">Deinococcus deserti (strain DSM 17065 / CIP 109153 / LMG 22923 / VCD115)</name>
    <dbReference type="NCBI Taxonomy" id="546414"/>
    <lineage>
        <taxon>Bacteria</taxon>
        <taxon>Thermotogati</taxon>
        <taxon>Deinococcota</taxon>
        <taxon>Deinococci</taxon>
        <taxon>Deinococcales</taxon>
        <taxon>Deinococcaceae</taxon>
        <taxon>Deinococcus</taxon>
    </lineage>
</organism>
<proteinExistence type="predicted"/>
<feature type="domain" description="Methyltransferase type 11" evidence="1">
    <location>
        <begin position="60"/>
        <end position="152"/>
    </location>
</feature>
<dbReference type="CDD" id="cd02440">
    <property type="entry name" value="AdoMet_MTases"/>
    <property type="match status" value="1"/>
</dbReference>
<dbReference type="InterPro" id="IPR013216">
    <property type="entry name" value="Methyltransf_11"/>
</dbReference>
<dbReference type="HOGENOM" id="CLU_037990_11_1_0"/>